<feature type="compositionally biased region" description="Basic and acidic residues" evidence="1">
    <location>
        <begin position="73"/>
        <end position="85"/>
    </location>
</feature>
<accession>A0A9Q3IU34</accession>
<dbReference type="Proteomes" id="UP000765509">
    <property type="component" value="Unassembled WGS sequence"/>
</dbReference>
<organism evidence="2 3">
    <name type="scientific">Austropuccinia psidii MF-1</name>
    <dbReference type="NCBI Taxonomy" id="1389203"/>
    <lineage>
        <taxon>Eukaryota</taxon>
        <taxon>Fungi</taxon>
        <taxon>Dikarya</taxon>
        <taxon>Basidiomycota</taxon>
        <taxon>Pucciniomycotina</taxon>
        <taxon>Pucciniomycetes</taxon>
        <taxon>Pucciniales</taxon>
        <taxon>Sphaerophragmiaceae</taxon>
        <taxon>Austropuccinia</taxon>
    </lineage>
</organism>
<dbReference type="EMBL" id="AVOT02055493">
    <property type="protein sequence ID" value="MBW0550019.1"/>
    <property type="molecule type" value="Genomic_DNA"/>
</dbReference>
<reference evidence="2" key="1">
    <citation type="submission" date="2021-03" db="EMBL/GenBank/DDBJ databases">
        <title>Draft genome sequence of rust myrtle Austropuccinia psidii MF-1, a brazilian biotype.</title>
        <authorList>
            <person name="Quecine M.C."/>
            <person name="Pachon D.M.R."/>
            <person name="Bonatelli M.L."/>
            <person name="Correr F.H."/>
            <person name="Franceschini L.M."/>
            <person name="Leite T.F."/>
            <person name="Margarido G.R.A."/>
            <person name="Almeida C.A."/>
            <person name="Ferrarezi J.A."/>
            <person name="Labate C.A."/>
        </authorList>
    </citation>
    <scope>NUCLEOTIDE SEQUENCE</scope>
    <source>
        <strain evidence="2">MF-1</strain>
    </source>
</reference>
<protein>
    <submittedName>
        <fullName evidence="2">Uncharacterized protein</fullName>
    </submittedName>
</protein>
<dbReference type="AlphaFoldDB" id="A0A9Q3IU34"/>
<proteinExistence type="predicted"/>
<evidence type="ECO:0000313" key="3">
    <source>
        <dbReference type="Proteomes" id="UP000765509"/>
    </source>
</evidence>
<evidence type="ECO:0000256" key="1">
    <source>
        <dbReference type="SAM" id="MobiDB-lite"/>
    </source>
</evidence>
<gene>
    <name evidence="2" type="ORF">O181_089734</name>
</gene>
<name>A0A9Q3IU34_9BASI</name>
<sequence length="174" mass="19933">MKEGAYVLLYLSDFINIASRTRDWGERALIHHFRKRLASSILDQLASHPLKIDFLQHLIDATLDLDTSYHERQKEKNHVQEKKTEAATSSSSKQKNCSSSSQKKKNFKFLKRGNSHSSLLNKDLKLMGSKKKRILKEVLCVSIVVESIAMRPVSKELKTSLLNHKADFPAREKT</sequence>
<feature type="region of interest" description="Disordered" evidence="1">
    <location>
        <begin position="73"/>
        <end position="106"/>
    </location>
</feature>
<evidence type="ECO:0000313" key="2">
    <source>
        <dbReference type="EMBL" id="MBW0550019.1"/>
    </source>
</evidence>
<feature type="compositionally biased region" description="Low complexity" evidence="1">
    <location>
        <begin position="86"/>
        <end position="101"/>
    </location>
</feature>
<comment type="caution">
    <text evidence="2">The sequence shown here is derived from an EMBL/GenBank/DDBJ whole genome shotgun (WGS) entry which is preliminary data.</text>
</comment>
<dbReference type="OrthoDB" id="5552562at2759"/>
<keyword evidence="3" id="KW-1185">Reference proteome</keyword>